<keyword evidence="8" id="KW-1185">Reference proteome</keyword>
<keyword evidence="5 6" id="KW-0472">Membrane</keyword>
<dbReference type="Pfam" id="PF01925">
    <property type="entry name" value="TauE"/>
    <property type="match status" value="1"/>
</dbReference>
<dbReference type="EMBL" id="CP018866">
    <property type="protein sequence ID" value="AST93153.1"/>
    <property type="molecule type" value="Genomic_DNA"/>
</dbReference>
<dbReference type="InterPro" id="IPR051598">
    <property type="entry name" value="TSUP/Inactive_protease-like"/>
</dbReference>
<feature type="transmembrane region" description="Helical" evidence="6">
    <location>
        <begin position="106"/>
        <end position="122"/>
    </location>
</feature>
<feature type="transmembrane region" description="Helical" evidence="6">
    <location>
        <begin position="185"/>
        <end position="208"/>
    </location>
</feature>
<organism evidence="7 8">
    <name type="scientific">Sutcliffiella cohnii</name>
    <dbReference type="NCBI Taxonomy" id="33932"/>
    <lineage>
        <taxon>Bacteria</taxon>
        <taxon>Bacillati</taxon>
        <taxon>Bacillota</taxon>
        <taxon>Bacilli</taxon>
        <taxon>Bacillales</taxon>
        <taxon>Bacillaceae</taxon>
        <taxon>Sutcliffiella</taxon>
    </lineage>
</organism>
<dbReference type="AlphaFoldDB" id="A0A223KUY5"/>
<dbReference type="GO" id="GO:0005886">
    <property type="term" value="C:plasma membrane"/>
    <property type="evidence" value="ECO:0007669"/>
    <property type="project" value="UniProtKB-SubCell"/>
</dbReference>
<feature type="transmembrane region" description="Helical" evidence="6">
    <location>
        <begin position="220"/>
        <end position="242"/>
    </location>
</feature>
<sequence length="272" mass="29613">MIFLLLMVGFLAGVVGSLVGLGGGIIIVPCLLFLGSISTTFHSITPQLAVGTSLVVIFFTGLSSTISYLKYKTVDYKSGLLLFLGSGPGTVIGAWVNNYLHADSFLFFYGLFILFISFILFWKDTMKRPTTVKEKSWRRSYEDQNGTMHHYSFSPVVGLLISFFVGFTSGLFGVGGGALMVPAMIMLFMFPPHVAVATSMFIITLSSVMGSFTHISLGNVHWLFAALLIPGAWIGAKLGAWLNQRLTSKMVVVGLRIMLLVVGVRLLIEGLF</sequence>
<dbReference type="RefSeq" id="WP_066419580.1">
    <property type="nucleotide sequence ID" value="NZ_CP018866.1"/>
</dbReference>
<evidence type="ECO:0000313" key="7">
    <source>
        <dbReference type="EMBL" id="AST93153.1"/>
    </source>
</evidence>
<feature type="transmembrane region" description="Helical" evidence="6">
    <location>
        <begin position="248"/>
        <end position="268"/>
    </location>
</feature>
<feature type="transmembrane region" description="Helical" evidence="6">
    <location>
        <begin position="81"/>
        <end position="100"/>
    </location>
</feature>
<accession>A0A223KUY5</accession>
<evidence type="ECO:0000256" key="2">
    <source>
        <dbReference type="ARBA" id="ARBA00009142"/>
    </source>
</evidence>
<proteinExistence type="inferred from homology"/>
<dbReference type="PANTHER" id="PTHR43701:SF2">
    <property type="entry name" value="MEMBRANE TRANSPORTER PROTEIN YJNA-RELATED"/>
    <property type="match status" value="1"/>
</dbReference>
<keyword evidence="4 6" id="KW-1133">Transmembrane helix</keyword>
<dbReference type="PANTHER" id="PTHR43701">
    <property type="entry name" value="MEMBRANE TRANSPORTER PROTEIN MJ0441-RELATED"/>
    <property type="match status" value="1"/>
</dbReference>
<evidence type="ECO:0000256" key="4">
    <source>
        <dbReference type="ARBA" id="ARBA00022989"/>
    </source>
</evidence>
<comment type="similarity">
    <text evidence="2 6">Belongs to the 4-toluene sulfonate uptake permease (TSUP) (TC 2.A.102) family.</text>
</comment>
<feature type="transmembrane region" description="Helical" evidence="6">
    <location>
        <begin position="48"/>
        <end position="69"/>
    </location>
</feature>
<reference evidence="7 8" key="1">
    <citation type="submission" date="2016-12" db="EMBL/GenBank/DDBJ databases">
        <title>The whole genome sequencing and assembly of Bacillus cohnii DSM 6307T strain.</title>
        <authorList>
            <person name="Lee Y.-J."/>
            <person name="Yi H."/>
            <person name="Bahn Y.-S."/>
            <person name="Kim J.F."/>
            <person name="Lee D.-W."/>
        </authorList>
    </citation>
    <scope>NUCLEOTIDE SEQUENCE [LARGE SCALE GENOMIC DNA]</scope>
    <source>
        <strain evidence="7 8">DSM 6307</strain>
    </source>
</reference>
<keyword evidence="6" id="KW-1003">Cell membrane</keyword>
<name>A0A223KUY5_9BACI</name>
<dbReference type="STRING" id="1314751.GCA_001591425_03732"/>
<protein>
    <recommendedName>
        <fullName evidence="6">Probable membrane transporter protein</fullName>
    </recommendedName>
</protein>
<evidence type="ECO:0000256" key="5">
    <source>
        <dbReference type="ARBA" id="ARBA00023136"/>
    </source>
</evidence>
<evidence type="ECO:0000256" key="1">
    <source>
        <dbReference type="ARBA" id="ARBA00004141"/>
    </source>
</evidence>
<dbReference type="Proteomes" id="UP000215224">
    <property type="component" value="Chromosome"/>
</dbReference>
<dbReference type="InterPro" id="IPR002781">
    <property type="entry name" value="TM_pro_TauE-like"/>
</dbReference>
<evidence type="ECO:0000256" key="6">
    <source>
        <dbReference type="RuleBase" id="RU363041"/>
    </source>
</evidence>
<feature type="transmembrane region" description="Helical" evidence="6">
    <location>
        <begin position="156"/>
        <end position="179"/>
    </location>
</feature>
<keyword evidence="3 6" id="KW-0812">Transmembrane</keyword>
<evidence type="ECO:0000313" key="8">
    <source>
        <dbReference type="Proteomes" id="UP000215224"/>
    </source>
</evidence>
<dbReference type="KEGG" id="bcoh:BC6307_18750"/>
<comment type="subcellular location">
    <subcellularLocation>
        <location evidence="6">Cell membrane</location>
        <topology evidence="6">Multi-pass membrane protein</topology>
    </subcellularLocation>
    <subcellularLocation>
        <location evidence="1">Membrane</location>
        <topology evidence="1">Multi-pass membrane protein</topology>
    </subcellularLocation>
</comment>
<gene>
    <name evidence="7" type="ORF">BC6307_18750</name>
</gene>
<evidence type="ECO:0000256" key="3">
    <source>
        <dbReference type="ARBA" id="ARBA00022692"/>
    </source>
</evidence>